<dbReference type="PROSITE" id="PS50943">
    <property type="entry name" value="HTH_CROC1"/>
    <property type="match status" value="1"/>
</dbReference>
<dbReference type="EMBL" id="BGZN01000011">
    <property type="protein sequence ID" value="GBR73433.1"/>
    <property type="molecule type" value="Genomic_DNA"/>
</dbReference>
<dbReference type="SUPFAM" id="SSF47413">
    <property type="entry name" value="lambda repressor-like DNA-binding domains"/>
    <property type="match status" value="1"/>
</dbReference>
<dbReference type="Pfam" id="PF01381">
    <property type="entry name" value="HTH_3"/>
    <property type="match status" value="1"/>
</dbReference>
<dbReference type="AlphaFoldDB" id="A0A388T9W5"/>
<gene>
    <name evidence="2" type="ORF">NO1_0818</name>
</gene>
<dbReference type="SMART" id="SM00530">
    <property type="entry name" value="HTH_XRE"/>
    <property type="match status" value="1"/>
</dbReference>
<dbReference type="Proteomes" id="UP000269352">
    <property type="component" value="Unassembled WGS sequence"/>
</dbReference>
<dbReference type="InterPro" id="IPR010982">
    <property type="entry name" value="Lambda_DNA-bd_dom_sf"/>
</dbReference>
<dbReference type="Gene3D" id="1.10.260.40">
    <property type="entry name" value="lambda repressor-like DNA-binding domains"/>
    <property type="match status" value="1"/>
</dbReference>
<proteinExistence type="predicted"/>
<evidence type="ECO:0000259" key="1">
    <source>
        <dbReference type="PROSITE" id="PS50943"/>
    </source>
</evidence>
<accession>A0A388T9W5</accession>
<dbReference type="GO" id="GO:0003677">
    <property type="term" value="F:DNA binding"/>
    <property type="evidence" value="ECO:0007669"/>
    <property type="project" value="InterPro"/>
</dbReference>
<dbReference type="InterPro" id="IPR001387">
    <property type="entry name" value="Cro/C1-type_HTH"/>
</dbReference>
<comment type="caution">
    <text evidence="2">The sequence shown here is derived from an EMBL/GenBank/DDBJ whole genome shotgun (WGS) entry which is preliminary data.</text>
</comment>
<reference evidence="2 3" key="1">
    <citation type="journal article" date="2019" name="ISME J.">
        <title>Genome analyses of uncultured TG2/ZB3 bacteria in 'Margulisbacteria' specifically attached to ectosymbiotic spirochetes of protists in the termite gut.</title>
        <authorList>
            <person name="Utami Y.D."/>
            <person name="Kuwahara H."/>
            <person name="Igai K."/>
            <person name="Murakami T."/>
            <person name="Sugaya K."/>
            <person name="Morikawa T."/>
            <person name="Nagura Y."/>
            <person name="Yuki M."/>
            <person name="Deevong P."/>
            <person name="Inoue T."/>
            <person name="Kihara K."/>
            <person name="Lo N."/>
            <person name="Yamada A."/>
            <person name="Ohkuma M."/>
            <person name="Hongoh Y."/>
        </authorList>
    </citation>
    <scope>NUCLEOTIDE SEQUENCE [LARGE SCALE GENOMIC DNA]</scope>
    <source>
        <strain evidence="2">NkOx7-01</strain>
    </source>
</reference>
<evidence type="ECO:0000313" key="2">
    <source>
        <dbReference type="EMBL" id="GBR73433.1"/>
    </source>
</evidence>
<sequence>MSRSERVKEEFGLKYDAKDIGAYIHKLRIAQKMSQYQLARCSGIGESVLMHTEKGSREPRLNTLLKIIDGLDMLPAEFWAEFN</sequence>
<organism evidence="2 3">
    <name type="scientific">Termititenax aidoneus</name>
    <dbReference type="NCBI Taxonomy" id="2218524"/>
    <lineage>
        <taxon>Bacteria</taxon>
        <taxon>Bacillati</taxon>
        <taxon>Candidatus Margulisiibacteriota</taxon>
        <taxon>Candidatus Termititenacia</taxon>
        <taxon>Candidatus Termititenacales</taxon>
        <taxon>Candidatus Termititenacaceae</taxon>
        <taxon>Candidatus Termititenax</taxon>
    </lineage>
</organism>
<name>A0A388T9W5_TERA1</name>
<dbReference type="CDD" id="cd00093">
    <property type="entry name" value="HTH_XRE"/>
    <property type="match status" value="1"/>
</dbReference>
<keyword evidence="3" id="KW-1185">Reference proteome</keyword>
<evidence type="ECO:0000313" key="3">
    <source>
        <dbReference type="Proteomes" id="UP000269352"/>
    </source>
</evidence>
<feature type="domain" description="HTH cro/C1-type" evidence="1">
    <location>
        <begin position="24"/>
        <end position="78"/>
    </location>
</feature>
<protein>
    <submittedName>
        <fullName evidence="2">XRE family transcriptional regulators</fullName>
    </submittedName>
</protein>